<evidence type="ECO:0000259" key="1">
    <source>
        <dbReference type="PROSITE" id="PS51819"/>
    </source>
</evidence>
<dbReference type="EMBL" id="ACQA01000001">
    <property type="protein sequence ID" value="EEQ96866.1"/>
    <property type="molecule type" value="Genomic_DNA"/>
</dbReference>
<gene>
    <name evidence="2" type="ORF">OINT_1002336</name>
</gene>
<dbReference type="PROSITE" id="PS51819">
    <property type="entry name" value="VOC"/>
    <property type="match status" value="1"/>
</dbReference>
<dbReference type="InterPro" id="IPR004360">
    <property type="entry name" value="Glyas_Fos-R_dOase_dom"/>
</dbReference>
<dbReference type="AlphaFoldDB" id="C4WJV6"/>
<name>C4WJV6_9HYPH</name>
<dbReference type="GO" id="GO:0051213">
    <property type="term" value="F:dioxygenase activity"/>
    <property type="evidence" value="ECO:0007669"/>
    <property type="project" value="UniProtKB-KW"/>
</dbReference>
<evidence type="ECO:0000313" key="2">
    <source>
        <dbReference type="EMBL" id="EEQ96866.1"/>
    </source>
</evidence>
<dbReference type="Proteomes" id="UP000004386">
    <property type="component" value="Unassembled WGS sequence"/>
</dbReference>
<reference evidence="2 3" key="1">
    <citation type="submission" date="2009-05" db="EMBL/GenBank/DDBJ databases">
        <authorList>
            <person name="Setubal J.C."/>
            <person name="Boyle S."/>
            <person name="Crasta O.R."/>
            <person name="Gillespie J.J."/>
            <person name="Kenyon R.W."/>
            <person name="Lu J."/>
            <person name="Mane S."/>
            <person name="Nagrani S."/>
            <person name="Shallom J.M."/>
            <person name="Shallom S."/>
            <person name="Shukla M."/>
            <person name="Snyder E.E."/>
            <person name="Sobral B.W."/>
            <person name="Wattam A.R."/>
            <person name="Will R."/>
            <person name="Williams K."/>
            <person name="Yoo H."/>
            <person name="Munk C."/>
            <person name="Tapia R."/>
            <person name="Green L."/>
            <person name="Rogers Y."/>
            <person name="Detter J.C."/>
            <person name="Bruce D."/>
            <person name="Brettin T.S."/>
            <person name="Tsolis R."/>
        </authorList>
    </citation>
    <scope>NUCLEOTIDE SEQUENCE [LARGE SCALE GENOMIC DNA]</scope>
    <source>
        <strain evidence="2 3">LMG 3301</strain>
    </source>
</reference>
<dbReference type="CDD" id="cd07262">
    <property type="entry name" value="VOC_like"/>
    <property type="match status" value="1"/>
</dbReference>
<organism evidence="2 3">
    <name type="scientific">Brucella intermedia LMG 3301</name>
    <dbReference type="NCBI Taxonomy" id="641118"/>
    <lineage>
        <taxon>Bacteria</taxon>
        <taxon>Pseudomonadati</taxon>
        <taxon>Pseudomonadota</taxon>
        <taxon>Alphaproteobacteria</taxon>
        <taxon>Hyphomicrobiales</taxon>
        <taxon>Brucellaceae</taxon>
        <taxon>Brucella/Ochrobactrum group</taxon>
        <taxon>Brucella</taxon>
    </lineage>
</organism>
<dbReference type="Pfam" id="PF00903">
    <property type="entry name" value="Glyoxalase"/>
    <property type="match status" value="1"/>
</dbReference>
<keyword evidence="2" id="KW-0560">Oxidoreductase</keyword>
<comment type="caution">
    <text evidence="2">The sequence shown here is derived from an EMBL/GenBank/DDBJ whole genome shotgun (WGS) entry which is preliminary data.</text>
</comment>
<proteinExistence type="predicted"/>
<evidence type="ECO:0000313" key="3">
    <source>
        <dbReference type="Proteomes" id="UP000004386"/>
    </source>
</evidence>
<dbReference type="InterPro" id="IPR037523">
    <property type="entry name" value="VOC_core"/>
</dbReference>
<accession>C4WJV6</accession>
<dbReference type="InterPro" id="IPR029068">
    <property type="entry name" value="Glyas_Bleomycin-R_OHBP_Dase"/>
</dbReference>
<feature type="domain" description="VOC" evidence="1">
    <location>
        <begin position="28"/>
        <end position="147"/>
    </location>
</feature>
<dbReference type="Gene3D" id="3.10.180.10">
    <property type="entry name" value="2,3-Dihydroxybiphenyl 1,2-Dioxygenase, domain 1"/>
    <property type="match status" value="1"/>
</dbReference>
<protein>
    <submittedName>
        <fullName evidence="2">Glyoxalase/bleomycin resistance protein/dioxygenase</fullName>
    </submittedName>
</protein>
<dbReference type="PANTHER" id="PTHR35006:SF2">
    <property type="entry name" value="GLYOXALASE FAMILY PROTEIN (AFU_ORTHOLOGUE AFUA_5G14830)"/>
    <property type="match status" value="1"/>
</dbReference>
<dbReference type="PANTHER" id="PTHR35006">
    <property type="entry name" value="GLYOXALASE FAMILY PROTEIN (AFU_ORTHOLOGUE AFUA_5G14830)"/>
    <property type="match status" value="1"/>
</dbReference>
<sequence length="150" mass="16314">MVHLCRRLDLYSGADISLGISIGDRAIMLDHIGFNISSMPKSRAFYDAALAPLGIGRAMEFGDWVGYGRNGKPEFWIGKQKGAKLEGVLHVAFSAGTRSEVDRFYEAAIAAGGKDNGKPGLRADYHPDYYAAFVIDPDGHNIEAVCHLPE</sequence>
<dbReference type="SUPFAM" id="SSF54593">
    <property type="entry name" value="Glyoxalase/Bleomycin resistance protein/Dihydroxybiphenyl dioxygenase"/>
    <property type="match status" value="1"/>
</dbReference>
<keyword evidence="2" id="KW-0223">Dioxygenase</keyword>
<dbReference type="HOGENOM" id="CLU_046006_6_1_5"/>